<comment type="caution">
    <text evidence="1">The sequence shown here is derived from an EMBL/GenBank/DDBJ whole genome shotgun (WGS) entry which is preliminary data.</text>
</comment>
<dbReference type="InterPro" id="IPR036537">
    <property type="entry name" value="Adaptor_Cbl_N_dom_sf"/>
</dbReference>
<dbReference type="EMBL" id="JAWWNJ010000097">
    <property type="protein sequence ID" value="KAK6996549.1"/>
    <property type="molecule type" value="Genomic_DNA"/>
</dbReference>
<protein>
    <recommendedName>
        <fullName evidence="3">I/LWEQ domain-containing protein</fullName>
    </recommendedName>
</protein>
<evidence type="ECO:0000313" key="1">
    <source>
        <dbReference type="EMBL" id="KAK6996549.1"/>
    </source>
</evidence>
<dbReference type="InterPro" id="IPR059179">
    <property type="entry name" value="MLKL-like_MCAfunc"/>
</dbReference>
<proteinExistence type="predicted"/>
<dbReference type="Proteomes" id="UP001362999">
    <property type="component" value="Unassembled WGS sequence"/>
</dbReference>
<sequence length="395" mass="43844">MPKNLNGITTRASDLCISCSMLPNAGQIQKIAHVCVEVCMAASNLNGNRQAEKLAAFIVAEAEKVLEKVVSQNLQPTPSPEIMQQLELFESKQYLPSTQTYGSAARDESLQTTEVKDLAHKLILHTEIFSKPDSISRTDYALEIVSLGARTLGAISEAPGLNLLKSATGPLTIICEQAKSVRRNREASAELARHASIVMKSIADCTAHSGVPSIESQADALKVLEAALGDIQNYLATLQKPRRRLTSWVMADQEKEKISQLDRTLDRALALFTSMSTLNTFAAVQAHDAEIRRFVWLQITVSGCVLFFKNTASFRDDLGVIMSLRLHFFAPEKMMDDLTCRMSTPANAFVEESWIYGFLDFTYLKHSSSFRPVLLLLRRPLVPFPSLFISCMLWI</sequence>
<dbReference type="CDD" id="cd21037">
    <property type="entry name" value="MLKL_NTD"/>
    <property type="match status" value="1"/>
</dbReference>
<organism evidence="1 2">
    <name type="scientific">Favolaschia claudopus</name>
    <dbReference type="NCBI Taxonomy" id="2862362"/>
    <lineage>
        <taxon>Eukaryota</taxon>
        <taxon>Fungi</taxon>
        <taxon>Dikarya</taxon>
        <taxon>Basidiomycota</taxon>
        <taxon>Agaricomycotina</taxon>
        <taxon>Agaricomycetes</taxon>
        <taxon>Agaricomycetidae</taxon>
        <taxon>Agaricales</taxon>
        <taxon>Marasmiineae</taxon>
        <taxon>Mycenaceae</taxon>
        <taxon>Favolaschia</taxon>
    </lineage>
</organism>
<evidence type="ECO:0008006" key="3">
    <source>
        <dbReference type="Google" id="ProtNLM"/>
    </source>
</evidence>
<reference evidence="1 2" key="1">
    <citation type="journal article" date="2024" name="J Genomics">
        <title>Draft genome sequencing and assembly of Favolaschia claudopus CIRM-BRFM 2984 isolated from oak limbs.</title>
        <authorList>
            <person name="Navarro D."/>
            <person name="Drula E."/>
            <person name="Chaduli D."/>
            <person name="Cazenave R."/>
            <person name="Ahrendt S."/>
            <person name="Wang J."/>
            <person name="Lipzen A."/>
            <person name="Daum C."/>
            <person name="Barry K."/>
            <person name="Grigoriev I.V."/>
            <person name="Favel A."/>
            <person name="Rosso M.N."/>
            <person name="Martin F."/>
        </authorList>
    </citation>
    <scope>NUCLEOTIDE SEQUENCE [LARGE SCALE GENOMIC DNA]</scope>
    <source>
        <strain evidence="1 2">CIRM-BRFM 2984</strain>
    </source>
</reference>
<name>A0AAV9ZZ75_9AGAR</name>
<dbReference type="Gene3D" id="1.20.930.20">
    <property type="entry name" value="Adaptor protein Cbl, N-terminal domain"/>
    <property type="match status" value="1"/>
</dbReference>
<accession>A0AAV9ZZ75</accession>
<evidence type="ECO:0000313" key="2">
    <source>
        <dbReference type="Proteomes" id="UP001362999"/>
    </source>
</evidence>
<keyword evidence="2" id="KW-1185">Reference proteome</keyword>
<dbReference type="AlphaFoldDB" id="A0AAV9ZZ75"/>
<gene>
    <name evidence="1" type="ORF">R3P38DRAFT_1966441</name>
</gene>
<dbReference type="GO" id="GO:0007166">
    <property type="term" value="P:cell surface receptor signaling pathway"/>
    <property type="evidence" value="ECO:0007669"/>
    <property type="project" value="InterPro"/>
</dbReference>